<evidence type="ECO:0000313" key="1">
    <source>
        <dbReference type="EMBL" id="TWX66375.1"/>
    </source>
</evidence>
<name>A0A5C6QBH5_9GAMM</name>
<reference evidence="1 2" key="1">
    <citation type="submission" date="2019-07" db="EMBL/GenBank/DDBJ databases">
        <title>Genomes of sea-ice associated Colwellia species.</title>
        <authorList>
            <person name="Bowman J.P."/>
        </authorList>
    </citation>
    <scope>NUCLEOTIDE SEQUENCE [LARGE SCALE GENOMIC DNA]</scope>
    <source>
        <strain evidence="1 2">ACAM 459</strain>
    </source>
</reference>
<sequence length="105" mass="12350">MIMNSVTTPQSLESLTYQVDHLNVTFIKDWYQENIATLIDLLFLPIMPVTIQEKIIGADRENIRFRWENNYFVLNFDYYSQSCWIEGQDSSSTEQLPTLHLAITK</sequence>
<dbReference type="InterPro" id="IPR022080">
    <property type="entry name" value="DUF3630"/>
</dbReference>
<dbReference type="EMBL" id="VOLT01000008">
    <property type="protein sequence ID" value="TWX66375.1"/>
    <property type="molecule type" value="Genomic_DNA"/>
</dbReference>
<gene>
    <name evidence="1" type="ORF">ESZ36_16050</name>
</gene>
<comment type="caution">
    <text evidence="1">The sequence shown here is derived from an EMBL/GenBank/DDBJ whole genome shotgun (WGS) entry which is preliminary data.</text>
</comment>
<protein>
    <submittedName>
        <fullName evidence="1">DUF3630 family protein</fullName>
    </submittedName>
</protein>
<keyword evidence="2" id="KW-1185">Reference proteome</keyword>
<dbReference type="Pfam" id="PF12305">
    <property type="entry name" value="DUF3630"/>
    <property type="match status" value="1"/>
</dbReference>
<dbReference type="Proteomes" id="UP000321822">
    <property type="component" value="Unassembled WGS sequence"/>
</dbReference>
<dbReference type="AlphaFoldDB" id="A0A5C6QBH5"/>
<organism evidence="1 2">
    <name type="scientific">Colwellia demingiae</name>
    <dbReference type="NCBI Taxonomy" id="89401"/>
    <lineage>
        <taxon>Bacteria</taxon>
        <taxon>Pseudomonadati</taxon>
        <taxon>Pseudomonadota</taxon>
        <taxon>Gammaproteobacteria</taxon>
        <taxon>Alteromonadales</taxon>
        <taxon>Colwelliaceae</taxon>
        <taxon>Colwellia</taxon>
    </lineage>
</organism>
<evidence type="ECO:0000313" key="2">
    <source>
        <dbReference type="Proteomes" id="UP000321822"/>
    </source>
</evidence>
<accession>A0A5C6QBH5</accession>
<proteinExistence type="predicted"/>
<dbReference type="OrthoDB" id="6389032at2"/>